<evidence type="ECO:0000256" key="6">
    <source>
        <dbReference type="SAM" id="Phobius"/>
    </source>
</evidence>
<feature type="transmembrane region" description="Helical" evidence="6">
    <location>
        <begin position="21"/>
        <end position="49"/>
    </location>
</feature>
<dbReference type="GO" id="GO:0005794">
    <property type="term" value="C:Golgi apparatus"/>
    <property type="evidence" value="ECO:0007669"/>
    <property type="project" value="TreeGrafter"/>
</dbReference>
<feature type="transmembrane region" description="Helical" evidence="6">
    <location>
        <begin position="95"/>
        <end position="119"/>
    </location>
</feature>
<comment type="subcellular location">
    <subcellularLocation>
        <location evidence="1">Membrane</location>
        <topology evidence="1">Multi-pass membrane protein</topology>
    </subcellularLocation>
</comment>
<dbReference type="EMBL" id="SKCS01000008">
    <property type="protein sequence ID" value="TNN21311.1"/>
    <property type="molecule type" value="Genomic_DNA"/>
</dbReference>
<keyword evidence="8" id="KW-1185">Reference proteome</keyword>
<protein>
    <submittedName>
        <fullName evidence="7">Transmembrane protein isoform 1</fullName>
    </submittedName>
</protein>
<feature type="transmembrane region" description="Helical" evidence="6">
    <location>
        <begin position="166"/>
        <end position="183"/>
    </location>
</feature>
<dbReference type="Pfam" id="PF08551">
    <property type="entry name" value="DUF1751"/>
    <property type="match status" value="1"/>
</dbReference>
<dbReference type="OrthoDB" id="73612at2759"/>
<proteinExistence type="predicted"/>
<keyword evidence="2 6" id="KW-0812">Transmembrane</keyword>
<evidence type="ECO:0000256" key="3">
    <source>
        <dbReference type="ARBA" id="ARBA00022989"/>
    </source>
</evidence>
<name>A0A4Z2DXP3_SCHJA</name>
<dbReference type="GO" id="GO:0016020">
    <property type="term" value="C:membrane"/>
    <property type="evidence" value="ECO:0007669"/>
    <property type="project" value="UniProtKB-SubCell"/>
</dbReference>
<keyword evidence="4 6" id="KW-0472">Membrane</keyword>
<accession>A0A4Z2DXP3</accession>
<dbReference type="STRING" id="6182.A0A4Z2DXP3"/>
<feature type="transmembrane region" description="Helical" evidence="6">
    <location>
        <begin position="64"/>
        <end position="83"/>
    </location>
</feature>
<sequence length="341" mass="38309">MNLTSAIRFNKVCSCRWQTKFVMCVQCIFYLVSYIPNTNSYFCIIGGYLLPPYFRFWTLLTSSFYNYSLTFLLLDLLTVFLMDKLLSGPYKWLELLRFSICINLFSSISVTLFLLFFAFTYDKNILFSYHVCGLVALLGGVTVLGRQMMSDKLLIGFPLGKIRYKHIPFISTLFFAVLFSIGLCTGVPFSLFVTGIFIAWTYLRFFQKHSNGLLGDVDDSFTFAGFFPNHLGPPVSVISSAVFNVLVRLHICKTPSTKQISVPPSLVSFTVDINNTTVLSTHRYVSASNYVNPTGNQVTTKSIPSTYAIPNFQTEHIQSTQASSIPLPPIPPPISVSNNNS</sequence>
<feature type="region of interest" description="Disordered" evidence="5">
    <location>
        <begin position="320"/>
        <end position="341"/>
    </location>
</feature>
<dbReference type="PANTHER" id="PTHR13377:SF3">
    <property type="entry name" value="TRANSMEMBRANE PROTEIN 115"/>
    <property type="match status" value="1"/>
</dbReference>
<evidence type="ECO:0000313" key="8">
    <source>
        <dbReference type="Proteomes" id="UP000311919"/>
    </source>
</evidence>
<feature type="transmembrane region" description="Helical" evidence="6">
    <location>
        <begin position="125"/>
        <end position="145"/>
    </location>
</feature>
<organism evidence="7 8">
    <name type="scientific">Schistosoma japonicum</name>
    <name type="common">Blood fluke</name>
    <dbReference type="NCBI Taxonomy" id="6182"/>
    <lineage>
        <taxon>Eukaryota</taxon>
        <taxon>Metazoa</taxon>
        <taxon>Spiralia</taxon>
        <taxon>Lophotrochozoa</taxon>
        <taxon>Platyhelminthes</taxon>
        <taxon>Trematoda</taxon>
        <taxon>Digenea</taxon>
        <taxon>Strigeidida</taxon>
        <taxon>Schistosomatoidea</taxon>
        <taxon>Schistosomatidae</taxon>
        <taxon>Schistosoma</taxon>
    </lineage>
</organism>
<reference evidence="7 8" key="1">
    <citation type="submission" date="2019-03" db="EMBL/GenBank/DDBJ databases">
        <title>An improved genome assembly of the fluke Schistosoma japonicum.</title>
        <authorList>
            <person name="Hu W."/>
            <person name="Luo F."/>
            <person name="Yin M."/>
            <person name="Mo X."/>
            <person name="Sun C."/>
            <person name="Wu Q."/>
            <person name="Zhu B."/>
            <person name="Xiang M."/>
            <person name="Wang J."/>
            <person name="Wang Y."/>
            <person name="Zhang T."/>
            <person name="Xu B."/>
            <person name="Zheng H."/>
            <person name="Feng Z."/>
        </authorList>
    </citation>
    <scope>NUCLEOTIDE SEQUENCE [LARGE SCALE GENOMIC DNA]</scope>
    <source>
        <strain evidence="7">HuSjv2</strain>
        <tissue evidence="7">Worms</tissue>
    </source>
</reference>
<evidence type="ECO:0000256" key="5">
    <source>
        <dbReference type="SAM" id="MobiDB-lite"/>
    </source>
</evidence>
<dbReference type="GO" id="GO:0006890">
    <property type="term" value="P:retrograde vesicle-mediated transport, Golgi to endoplasmic reticulum"/>
    <property type="evidence" value="ECO:0007669"/>
    <property type="project" value="InterPro"/>
</dbReference>
<evidence type="ECO:0000313" key="7">
    <source>
        <dbReference type="EMBL" id="TNN21311.1"/>
    </source>
</evidence>
<dbReference type="InterPro" id="IPR013861">
    <property type="entry name" value="TMEM115/Pdh1/Rbl19"/>
</dbReference>
<comment type="caution">
    <text evidence="7">The sequence shown here is derived from an EMBL/GenBank/DDBJ whole genome shotgun (WGS) entry which is preliminary data.</text>
</comment>
<keyword evidence="3 6" id="KW-1133">Transmembrane helix</keyword>
<gene>
    <name evidence="7" type="ORF">EWB00_010475</name>
</gene>
<dbReference type="SMART" id="SM01160">
    <property type="entry name" value="DUF1751"/>
    <property type="match status" value="1"/>
</dbReference>
<evidence type="ECO:0000256" key="2">
    <source>
        <dbReference type="ARBA" id="ARBA00022692"/>
    </source>
</evidence>
<dbReference type="PANTHER" id="PTHR13377">
    <property type="entry name" value="PLACENTAL PROTEIN 6"/>
    <property type="match status" value="1"/>
</dbReference>
<dbReference type="Proteomes" id="UP000311919">
    <property type="component" value="Unassembled WGS sequence"/>
</dbReference>
<dbReference type="AlphaFoldDB" id="A0A4Z2DXP3"/>
<evidence type="ECO:0000256" key="4">
    <source>
        <dbReference type="ARBA" id="ARBA00023136"/>
    </source>
</evidence>
<evidence type="ECO:0000256" key="1">
    <source>
        <dbReference type="ARBA" id="ARBA00004141"/>
    </source>
</evidence>